<dbReference type="PROSITE" id="PS50042">
    <property type="entry name" value="CNMP_BINDING_3"/>
    <property type="match status" value="1"/>
</dbReference>
<name>A0ABN9WPH5_9DINO</name>
<dbReference type="SUPFAM" id="SSF51206">
    <property type="entry name" value="cAMP-binding domain-like"/>
    <property type="match status" value="1"/>
</dbReference>
<dbReference type="InterPro" id="IPR050818">
    <property type="entry name" value="KCNH_animal-type"/>
</dbReference>
<dbReference type="InterPro" id="IPR005821">
    <property type="entry name" value="Ion_trans_dom"/>
</dbReference>
<evidence type="ECO:0000313" key="11">
    <source>
        <dbReference type="Proteomes" id="UP001189429"/>
    </source>
</evidence>
<dbReference type="SUPFAM" id="SSF81324">
    <property type="entry name" value="Voltage-gated potassium channels"/>
    <property type="match status" value="1"/>
</dbReference>
<comment type="subcellular location">
    <subcellularLocation>
        <location evidence="1">Membrane</location>
        <topology evidence="1">Multi-pass membrane protein</topology>
    </subcellularLocation>
</comment>
<keyword evidence="6 8" id="KW-0472">Membrane</keyword>
<gene>
    <name evidence="10" type="ORF">PCOR1329_LOCUS69350</name>
</gene>
<evidence type="ECO:0000256" key="5">
    <source>
        <dbReference type="ARBA" id="ARBA00023065"/>
    </source>
</evidence>
<dbReference type="PANTHER" id="PTHR10217">
    <property type="entry name" value="VOLTAGE AND LIGAND GATED POTASSIUM CHANNEL"/>
    <property type="match status" value="1"/>
</dbReference>
<evidence type="ECO:0000259" key="9">
    <source>
        <dbReference type="PROSITE" id="PS50042"/>
    </source>
</evidence>
<dbReference type="PANTHER" id="PTHR10217:SF435">
    <property type="entry name" value="POTASSIUM VOLTAGE-GATED CHANNEL PROTEIN EAG"/>
    <property type="match status" value="1"/>
</dbReference>
<feature type="region of interest" description="Disordered" evidence="7">
    <location>
        <begin position="1115"/>
        <end position="1140"/>
    </location>
</feature>
<feature type="non-terminal residue" evidence="10">
    <location>
        <position position="1"/>
    </location>
</feature>
<feature type="transmembrane region" description="Helical" evidence="8">
    <location>
        <begin position="328"/>
        <end position="353"/>
    </location>
</feature>
<accession>A0ABN9WPH5</accession>
<dbReference type="Proteomes" id="UP001189429">
    <property type="component" value="Unassembled WGS sequence"/>
</dbReference>
<keyword evidence="2" id="KW-0813">Transport</keyword>
<dbReference type="InterPro" id="IPR018490">
    <property type="entry name" value="cNMP-bd_dom_sf"/>
</dbReference>
<feature type="domain" description="Cyclic nucleotide-binding" evidence="9">
    <location>
        <begin position="532"/>
        <end position="645"/>
    </location>
</feature>
<evidence type="ECO:0000256" key="8">
    <source>
        <dbReference type="SAM" id="Phobius"/>
    </source>
</evidence>
<sequence length="1140" mass="124847">QVLSSLADVLAGQRRIECKLAGLERALGDGGLPSRAAAATGEDVLPLPSPPDGDPALAPGHRAPFVPEAAAARGDPPRDPGAAWRAGEAKGPGALQLAHHVWREHGVWSPDRLAAVGEADQWPRNVQLRPEVVELRNHRGSRPDSVTNSEFLQSAGRLRAGLLTRGTLGRTTMLPSSTRYDGVALDPEWRGRRLIDCLSLLALFHDLVTVPFALAFDIAFQGFFRTASWAAAAFWAVDLAMGLVTGYYKDGELELRLRPAMKHFLRTRFAPYSALLFCDVASNLIDESISSAPMALRAIRLFGLLRVLRFAKLVGDLVERVLVDAWRLVLRGVEVFLVIIWLNHLFSCCWYYIGRKAHSDTGGRWFDSLDVAGDVPSGTLDPVGEFERASDLYRYMTSLHWSMSQLTAGGVEGITPLNSAERQFNIFCLLFGLLFGSSLVSTLSATMTQLNMMKQEQTQKLLQLRHFLDQHSISPTLCVRVQRQVMQRMSKRPQLTDKDVLALSLLSTEVHADLRLELMGPHLMRHPVLLLIFSISEATIRMLCRDAVEMMVVAMGDTVFEAGKEAETAYCVMDGSVRYESAAEGGKIALSEIEMTKKPPTRACGPGTWLCEVALWTRWTHVGTCRSPKMTQLLTLCAESMLRILLRAHVVRDVVVDYCKQYHKRVVSAVPPRHTYPTDLDVAGTDFCELVLRMDPATQLIAGEAALRVLGDSLDKRKIARLESELHDGRSCIMMDGDEIQRAVEVSVLHLERDDHCVLAQVGKMTSDGAEPVCQLPGAKQRQAEPPSEAVQRILSNIAGLVPSIVLDGADLEVYWKESPSFGIRTKYFRTRHYGSVELGAPPAEGPPRGGAVRAVPLKELQHSGEREEELETVRTVASTLQVYLLSTGPDSGKLYAWLPLEDLESLSSRAGAFILRKWIGLLDFSAVNCAPTTEGEPPERHPSESWELDLPRAAPSATLPRQLLEKKTSFASLAMAQEATMRAPAQTPWSWLRGHVFSAPGGGGARAATAPASAGRRVRPVADGALGEAEAPPPPRDASGPEEPFGVEAVQAFGEARDPVQDFGEEPFVVQSLSEDFEALRLLAVHEEGADDPPELAMCSRGTDCSVQTIQEFGTESERLSRVPRPPHPEGLPGACQEA</sequence>
<evidence type="ECO:0000256" key="7">
    <source>
        <dbReference type="SAM" id="MobiDB-lite"/>
    </source>
</evidence>
<proteinExistence type="predicted"/>
<feature type="transmembrane region" description="Helical" evidence="8">
    <location>
        <begin position="424"/>
        <end position="445"/>
    </location>
</feature>
<evidence type="ECO:0000256" key="1">
    <source>
        <dbReference type="ARBA" id="ARBA00004141"/>
    </source>
</evidence>
<dbReference type="Gene3D" id="2.60.120.10">
    <property type="entry name" value="Jelly Rolls"/>
    <property type="match status" value="1"/>
</dbReference>
<keyword evidence="11" id="KW-1185">Reference proteome</keyword>
<dbReference type="InterPro" id="IPR014710">
    <property type="entry name" value="RmlC-like_jellyroll"/>
</dbReference>
<dbReference type="Pfam" id="PF00520">
    <property type="entry name" value="Ion_trans"/>
    <property type="match status" value="1"/>
</dbReference>
<reference evidence="10" key="1">
    <citation type="submission" date="2023-10" db="EMBL/GenBank/DDBJ databases">
        <authorList>
            <person name="Chen Y."/>
            <person name="Shah S."/>
            <person name="Dougan E. K."/>
            <person name="Thang M."/>
            <person name="Chan C."/>
        </authorList>
    </citation>
    <scope>NUCLEOTIDE SEQUENCE [LARGE SCALE GENOMIC DNA]</scope>
</reference>
<protein>
    <recommendedName>
        <fullName evidence="9">Cyclic nucleotide-binding domain-containing protein</fullName>
    </recommendedName>
</protein>
<evidence type="ECO:0000256" key="6">
    <source>
        <dbReference type="ARBA" id="ARBA00023136"/>
    </source>
</evidence>
<keyword evidence="3 8" id="KW-0812">Transmembrane</keyword>
<keyword evidence="5" id="KW-0406">Ion transport</keyword>
<evidence type="ECO:0000256" key="3">
    <source>
        <dbReference type="ARBA" id="ARBA00022692"/>
    </source>
</evidence>
<comment type="caution">
    <text evidence="10">The sequence shown here is derived from an EMBL/GenBank/DDBJ whole genome shotgun (WGS) entry which is preliminary data.</text>
</comment>
<dbReference type="EMBL" id="CAUYUJ010019098">
    <property type="protein sequence ID" value="CAK0888588.1"/>
    <property type="molecule type" value="Genomic_DNA"/>
</dbReference>
<evidence type="ECO:0000256" key="4">
    <source>
        <dbReference type="ARBA" id="ARBA00022989"/>
    </source>
</evidence>
<evidence type="ECO:0000256" key="2">
    <source>
        <dbReference type="ARBA" id="ARBA00022448"/>
    </source>
</evidence>
<feature type="region of interest" description="Disordered" evidence="7">
    <location>
        <begin position="27"/>
        <end position="62"/>
    </location>
</feature>
<dbReference type="InterPro" id="IPR000595">
    <property type="entry name" value="cNMP-bd_dom"/>
</dbReference>
<keyword evidence="4 8" id="KW-1133">Transmembrane helix</keyword>
<organism evidence="10 11">
    <name type="scientific">Prorocentrum cordatum</name>
    <dbReference type="NCBI Taxonomy" id="2364126"/>
    <lineage>
        <taxon>Eukaryota</taxon>
        <taxon>Sar</taxon>
        <taxon>Alveolata</taxon>
        <taxon>Dinophyceae</taxon>
        <taxon>Prorocentrales</taxon>
        <taxon>Prorocentraceae</taxon>
        <taxon>Prorocentrum</taxon>
    </lineage>
</organism>
<evidence type="ECO:0000313" key="10">
    <source>
        <dbReference type="EMBL" id="CAK0888588.1"/>
    </source>
</evidence>
<dbReference type="Gene3D" id="1.10.287.70">
    <property type="match status" value="1"/>
</dbReference>